<dbReference type="PROSITE" id="PS51257">
    <property type="entry name" value="PROKAR_LIPOPROTEIN"/>
    <property type="match status" value="1"/>
</dbReference>
<gene>
    <name evidence="2" type="ORF">ABIE19_001104</name>
</gene>
<dbReference type="EMBL" id="JBEPTF010000001">
    <property type="protein sequence ID" value="MET4683195.1"/>
    <property type="molecule type" value="Genomic_DNA"/>
</dbReference>
<organism evidence="2 3">
    <name type="scientific">Brevundimonas faecalis</name>
    <dbReference type="NCBI Taxonomy" id="947378"/>
    <lineage>
        <taxon>Bacteria</taxon>
        <taxon>Pseudomonadati</taxon>
        <taxon>Pseudomonadota</taxon>
        <taxon>Alphaproteobacteria</taxon>
        <taxon>Caulobacterales</taxon>
        <taxon>Caulobacteraceae</taxon>
        <taxon>Brevundimonas</taxon>
    </lineage>
</organism>
<proteinExistence type="predicted"/>
<keyword evidence="3" id="KW-1185">Reference proteome</keyword>
<sequence>MRTVILLSLLCLATAGCDRDGGVNPPTEPGRPVEGTAVLPPPGEKPPGVEAALPGAGPPNFVGRWAAEAEWCFEPRGDRVPIEITTTELRGYENRCDIQRITQISTGYEAALKCDGEGRSRYERIRLAAGDRTLDITWMDRSSDRPVRLLRCSTLAG</sequence>
<evidence type="ECO:0000313" key="3">
    <source>
        <dbReference type="Proteomes" id="UP001549313"/>
    </source>
</evidence>
<dbReference type="RefSeq" id="WP_354088124.1">
    <property type="nucleotide sequence ID" value="NZ_JBEPTF010000001.1"/>
</dbReference>
<comment type="caution">
    <text evidence="2">The sequence shown here is derived from an EMBL/GenBank/DDBJ whole genome shotgun (WGS) entry which is preliminary data.</text>
</comment>
<feature type="region of interest" description="Disordered" evidence="1">
    <location>
        <begin position="20"/>
        <end position="50"/>
    </location>
</feature>
<evidence type="ECO:0000256" key="1">
    <source>
        <dbReference type="SAM" id="MobiDB-lite"/>
    </source>
</evidence>
<reference evidence="2 3" key="1">
    <citation type="submission" date="2024-06" db="EMBL/GenBank/DDBJ databases">
        <title>Sorghum-associated microbial communities from plants grown in Nebraska, USA.</title>
        <authorList>
            <person name="Schachtman D."/>
        </authorList>
    </citation>
    <scope>NUCLEOTIDE SEQUENCE [LARGE SCALE GENOMIC DNA]</scope>
    <source>
        <strain evidence="2 3">2814</strain>
    </source>
</reference>
<name>A0ABV2R9E7_9CAUL</name>
<evidence type="ECO:0000313" key="2">
    <source>
        <dbReference type="EMBL" id="MET4683195.1"/>
    </source>
</evidence>
<evidence type="ECO:0008006" key="4">
    <source>
        <dbReference type="Google" id="ProtNLM"/>
    </source>
</evidence>
<dbReference type="Proteomes" id="UP001549313">
    <property type="component" value="Unassembled WGS sequence"/>
</dbReference>
<accession>A0ABV2R9E7</accession>
<protein>
    <recommendedName>
        <fullName evidence="4">DUF3617 family protein</fullName>
    </recommendedName>
</protein>